<keyword evidence="2" id="KW-1185">Reference proteome</keyword>
<name>A0A8J7CHX3_9CYAN</name>
<reference evidence="1" key="1">
    <citation type="submission" date="2020-09" db="EMBL/GenBank/DDBJ databases">
        <title>Iningainema tapete sp. nov. (Scytonemataceae, Cyanobacteria) from greenhouses in central Florida (USA) produces two types of nodularin with biosynthetic potential for microcystin-LR and anabaenopeptins.</title>
        <authorList>
            <person name="Berthold D.E."/>
            <person name="Lefler F.W."/>
            <person name="Huang I.-S."/>
            <person name="Abdulla H."/>
            <person name="Zimba P.V."/>
            <person name="Laughinghouse H.D. IV."/>
        </authorList>
    </citation>
    <scope>NUCLEOTIDE SEQUENCE</scope>
    <source>
        <strain evidence="1">BLCCT55</strain>
    </source>
</reference>
<protein>
    <submittedName>
        <fullName evidence="1">Uncharacterized protein</fullName>
    </submittedName>
</protein>
<dbReference type="RefSeq" id="WP_190837766.1">
    <property type="nucleotide sequence ID" value="NZ_CAWPPI010000126.1"/>
</dbReference>
<evidence type="ECO:0000313" key="1">
    <source>
        <dbReference type="EMBL" id="MBD2778275.1"/>
    </source>
</evidence>
<proteinExistence type="predicted"/>
<sequence>MTQLHDNRQPRRGRIFPEYTIPKEELARRQSERDAFYQHCYAIFARVRPELINDHYNWFIIIEPNSGDYFIDANEEAAVQKARQKHVRGMLGTFRLNETGACGKI</sequence>
<organism evidence="1 2">
    <name type="scientific">Iningainema tapete BLCC-T55</name>
    <dbReference type="NCBI Taxonomy" id="2748662"/>
    <lineage>
        <taxon>Bacteria</taxon>
        <taxon>Bacillati</taxon>
        <taxon>Cyanobacteriota</taxon>
        <taxon>Cyanophyceae</taxon>
        <taxon>Nostocales</taxon>
        <taxon>Scytonemataceae</taxon>
        <taxon>Iningainema tapete</taxon>
    </lineage>
</organism>
<comment type="caution">
    <text evidence="1">The sequence shown here is derived from an EMBL/GenBank/DDBJ whole genome shotgun (WGS) entry which is preliminary data.</text>
</comment>
<evidence type="ECO:0000313" key="2">
    <source>
        <dbReference type="Proteomes" id="UP000629098"/>
    </source>
</evidence>
<dbReference type="Proteomes" id="UP000629098">
    <property type="component" value="Unassembled WGS sequence"/>
</dbReference>
<gene>
    <name evidence="1" type="ORF">ICL16_41100</name>
</gene>
<accession>A0A8J7CHX3</accession>
<dbReference type="EMBL" id="JACXAE010000126">
    <property type="protein sequence ID" value="MBD2778275.1"/>
    <property type="molecule type" value="Genomic_DNA"/>
</dbReference>
<dbReference type="AlphaFoldDB" id="A0A8J7CHX3"/>